<reference evidence="2 3" key="1">
    <citation type="journal article" date="2019" name="Sci. Rep.">
        <title>Colletotrichum shisoi sp. nov., an anthracnose pathogen of Perilla frutescens in Japan: molecular phylogenetic, morphological and genomic evidence.</title>
        <authorList>
            <person name="Gan P."/>
            <person name="Tsushima A."/>
            <person name="Hiroyama R."/>
            <person name="Narusaka M."/>
            <person name="Takano Y."/>
            <person name="Narusaka Y."/>
            <person name="Kawaradani M."/>
            <person name="Damm U."/>
            <person name="Shirasu K."/>
        </authorList>
    </citation>
    <scope>NUCLEOTIDE SEQUENCE [LARGE SCALE GENOMIC DNA]</scope>
    <source>
        <strain evidence="2 3">PG-2018a</strain>
    </source>
</reference>
<keyword evidence="1" id="KW-0732">Signal</keyword>
<dbReference type="EMBL" id="PUHP01000246">
    <property type="protein sequence ID" value="TQN71674.1"/>
    <property type="molecule type" value="Genomic_DNA"/>
</dbReference>
<evidence type="ECO:0000313" key="2">
    <source>
        <dbReference type="EMBL" id="TQN71674.1"/>
    </source>
</evidence>
<accession>A0A5Q4BZG0</accession>
<name>A0A5Q4BZG0_9PEZI</name>
<keyword evidence="3" id="KW-1185">Reference proteome</keyword>
<evidence type="ECO:0000313" key="3">
    <source>
        <dbReference type="Proteomes" id="UP000326340"/>
    </source>
</evidence>
<feature type="chain" id="PRO_5024843489" evidence="1">
    <location>
        <begin position="20"/>
        <end position="26"/>
    </location>
</feature>
<protein>
    <submittedName>
        <fullName evidence="2">Uncharacterized protein</fullName>
    </submittedName>
</protein>
<sequence>MKFAVFVSALTLLASAASAATCHDCN</sequence>
<comment type="caution">
    <text evidence="2">The sequence shown here is derived from an EMBL/GenBank/DDBJ whole genome shotgun (WGS) entry which is preliminary data.</text>
</comment>
<gene>
    <name evidence="2" type="ORF">CSHISOI_03825</name>
</gene>
<dbReference type="Proteomes" id="UP000326340">
    <property type="component" value="Unassembled WGS sequence"/>
</dbReference>
<dbReference type="AlphaFoldDB" id="A0A5Q4BZG0"/>
<feature type="signal peptide" evidence="1">
    <location>
        <begin position="1"/>
        <end position="19"/>
    </location>
</feature>
<organism evidence="2 3">
    <name type="scientific">Colletotrichum shisoi</name>
    <dbReference type="NCBI Taxonomy" id="2078593"/>
    <lineage>
        <taxon>Eukaryota</taxon>
        <taxon>Fungi</taxon>
        <taxon>Dikarya</taxon>
        <taxon>Ascomycota</taxon>
        <taxon>Pezizomycotina</taxon>
        <taxon>Sordariomycetes</taxon>
        <taxon>Hypocreomycetidae</taxon>
        <taxon>Glomerellales</taxon>
        <taxon>Glomerellaceae</taxon>
        <taxon>Colletotrichum</taxon>
        <taxon>Colletotrichum destructivum species complex</taxon>
    </lineage>
</organism>
<evidence type="ECO:0000256" key="1">
    <source>
        <dbReference type="SAM" id="SignalP"/>
    </source>
</evidence>
<proteinExistence type="predicted"/>